<sequence>MGRTPCCEKNGLKKGPWTPEEDQKLVDYIQRHGHGSWRALPKRAGLLRCGKSCRLRWTNYLRPDIKRGQFSFEEEHTIIELHAILGNKWSAIAGHLPGRTDNEIKNFWNTHLKKRLLQMGIDPVTHRPRVDLFGFSNMSPFLAPGLNHMTQWGNARLEAEARLATEYLRQAAMMQAENGTTASTRTADLLMGPWRSQFGDNFCKNYVIDPAWSQQAPAMASHDYKGPLPQTLEQLLHAQTNGYSSNINGGSLLSNDNYESVTKFLDSMCSLALGTSPSESQILQHHGQHASPSSSLMSSINGPQMKMKQGSLGQSEGPNLHKQTMFENRRRNFSGDGTELNAVCISNNIKALYDNNVTDQSYNDVLPCAMQGPVLHRQHNISCIDRDNQHSASTLWPEDQLLAVAKEQDSVPALMSSTSTSNMFSESHDLNTFVNSSSSVANTISQGGDVPVSGPEILNPEESKEYWSTMLKSVGAIPAFHVISTHQ</sequence>
<evidence type="ECO:0000256" key="3">
    <source>
        <dbReference type="ARBA" id="ARBA00023125"/>
    </source>
</evidence>
<dbReference type="PANTHER" id="PTHR10641:SF1403">
    <property type="match status" value="1"/>
</dbReference>
<dbReference type="GO" id="GO:0005634">
    <property type="term" value="C:nucleus"/>
    <property type="evidence" value="ECO:0007669"/>
    <property type="project" value="UniProtKB-SubCell"/>
</dbReference>
<dbReference type="PROSITE" id="PS51294">
    <property type="entry name" value="HTH_MYB"/>
    <property type="match status" value="2"/>
</dbReference>
<evidence type="ECO:0000256" key="4">
    <source>
        <dbReference type="ARBA" id="ARBA00023242"/>
    </source>
</evidence>
<feature type="domain" description="Myb-like" evidence="5">
    <location>
        <begin position="62"/>
        <end position="112"/>
    </location>
</feature>
<dbReference type="FunFam" id="1.10.10.60:FF:000001">
    <property type="entry name" value="MYB-related transcription factor"/>
    <property type="match status" value="1"/>
</dbReference>
<accession>A0A222UAA7</accession>
<dbReference type="FunFam" id="1.10.10.60:FF:000349">
    <property type="entry name" value="Transcription factor MYB39"/>
    <property type="match status" value="1"/>
</dbReference>
<feature type="domain" description="HTH myb-type" evidence="6">
    <location>
        <begin position="9"/>
        <end position="61"/>
    </location>
</feature>
<keyword evidence="2" id="KW-0677">Repeat</keyword>
<evidence type="ECO:0000256" key="1">
    <source>
        <dbReference type="ARBA" id="ARBA00004123"/>
    </source>
</evidence>
<evidence type="ECO:0000313" key="7">
    <source>
        <dbReference type="EMBL" id="ASR18091.1"/>
    </source>
</evidence>
<evidence type="ECO:0000259" key="6">
    <source>
        <dbReference type="PROSITE" id="PS51294"/>
    </source>
</evidence>
<dbReference type="EMBL" id="KY703717">
    <property type="protein sequence ID" value="ASR18091.1"/>
    <property type="molecule type" value="mRNA"/>
</dbReference>
<dbReference type="SUPFAM" id="SSF46689">
    <property type="entry name" value="Homeodomain-like"/>
    <property type="match status" value="1"/>
</dbReference>
<dbReference type="AlphaFoldDB" id="A0A222UAA7"/>
<dbReference type="PANTHER" id="PTHR10641">
    <property type="entry name" value="MYB FAMILY TRANSCRIPTION FACTOR"/>
    <property type="match status" value="1"/>
</dbReference>
<evidence type="ECO:0000256" key="2">
    <source>
        <dbReference type="ARBA" id="ARBA00022737"/>
    </source>
</evidence>
<reference evidence="7" key="1">
    <citation type="journal article" date="2017" name="Physiol. Mol. Biol. Plants">
        <title>Identification and expression analysis under abiotic stress of the R2R3-MYB genes in Ginkgo biloba L.</title>
        <authorList>
            <person name="Liu X."/>
            <person name="Yu W."/>
            <person name="Zhang X."/>
            <person name="Wang G."/>
            <person name="Cao F."/>
            <person name="Cheng H."/>
        </authorList>
    </citation>
    <scope>NUCLEOTIDE SEQUENCE</scope>
</reference>
<dbReference type="InterPro" id="IPR009057">
    <property type="entry name" value="Homeodomain-like_sf"/>
</dbReference>
<dbReference type="GO" id="GO:0003677">
    <property type="term" value="F:DNA binding"/>
    <property type="evidence" value="ECO:0007669"/>
    <property type="project" value="UniProtKB-KW"/>
</dbReference>
<dbReference type="InterPro" id="IPR017930">
    <property type="entry name" value="Myb_dom"/>
</dbReference>
<dbReference type="InterPro" id="IPR001005">
    <property type="entry name" value="SANT/Myb"/>
</dbReference>
<keyword evidence="3" id="KW-0238">DNA-binding</keyword>
<dbReference type="Gene3D" id="1.10.10.60">
    <property type="entry name" value="Homeodomain-like"/>
    <property type="match status" value="2"/>
</dbReference>
<feature type="domain" description="Myb-like" evidence="5">
    <location>
        <begin position="9"/>
        <end position="61"/>
    </location>
</feature>
<dbReference type="CDD" id="cd00167">
    <property type="entry name" value="SANT"/>
    <property type="match status" value="2"/>
</dbReference>
<feature type="domain" description="HTH myb-type" evidence="6">
    <location>
        <begin position="62"/>
        <end position="116"/>
    </location>
</feature>
<evidence type="ECO:0000259" key="5">
    <source>
        <dbReference type="PROSITE" id="PS50090"/>
    </source>
</evidence>
<protein>
    <submittedName>
        <fullName evidence="7">R2R3MYB6</fullName>
    </submittedName>
</protein>
<keyword evidence="4" id="KW-0539">Nucleus</keyword>
<dbReference type="SMR" id="A0A222UAA7"/>
<dbReference type="PROSITE" id="PS50090">
    <property type="entry name" value="MYB_LIKE"/>
    <property type="match status" value="2"/>
</dbReference>
<dbReference type="SMART" id="SM00717">
    <property type="entry name" value="SANT"/>
    <property type="match status" value="2"/>
</dbReference>
<organism evidence="7">
    <name type="scientific">Ginkgo biloba</name>
    <name type="common">Ginkgo</name>
    <name type="synonym">Maidenhair tree</name>
    <dbReference type="NCBI Taxonomy" id="3311"/>
    <lineage>
        <taxon>Eukaryota</taxon>
        <taxon>Viridiplantae</taxon>
        <taxon>Streptophyta</taxon>
        <taxon>Embryophyta</taxon>
        <taxon>Tracheophyta</taxon>
        <taxon>Spermatophyta</taxon>
        <taxon>Ginkgoidae</taxon>
        <taxon>Ginkgoales</taxon>
        <taxon>Ginkgoaceae</taxon>
        <taxon>Ginkgo</taxon>
    </lineage>
</organism>
<name>A0A222UAA7_GINBI</name>
<dbReference type="InterPro" id="IPR015495">
    <property type="entry name" value="Myb_TF_plants"/>
</dbReference>
<comment type="subcellular location">
    <subcellularLocation>
        <location evidence="1">Nucleus</location>
    </subcellularLocation>
</comment>
<proteinExistence type="evidence at transcript level"/>
<gene>
    <name evidence="7" type="primary">R2R3MYB6</name>
</gene>
<dbReference type="Pfam" id="PF00249">
    <property type="entry name" value="Myb_DNA-binding"/>
    <property type="match status" value="2"/>
</dbReference>